<reference evidence="6 7" key="1">
    <citation type="submission" date="2022-05" db="EMBL/GenBank/DDBJ databases">
        <title>Novel Pseudomonas spp. Isolated from a Rainbow Trout Aquaculture Facility.</title>
        <authorList>
            <person name="Testerman T."/>
            <person name="Graf J."/>
        </authorList>
    </citation>
    <scope>NUCLEOTIDE SEQUENCE [LARGE SCALE GENOMIC DNA]</scope>
    <source>
        <strain evidence="6 7">ID681</strain>
    </source>
</reference>
<dbReference type="EMBL" id="JAMDGY010000044">
    <property type="protein sequence ID" value="MDD0991918.1"/>
    <property type="molecule type" value="Genomic_DNA"/>
</dbReference>
<dbReference type="SUPFAM" id="SSF53850">
    <property type="entry name" value="Periplasmic binding protein-like II"/>
    <property type="match status" value="1"/>
</dbReference>
<evidence type="ECO:0000256" key="2">
    <source>
        <dbReference type="ARBA" id="ARBA00023015"/>
    </source>
</evidence>
<feature type="domain" description="HTH lysR-type" evidence="5">
    <location>
        <begin position="5"/>
        <end position="62"/>
    </location>
</feature>
<dbReference type="Pfam" id="PF03466">
    <property type="entry name" value="LysR_substrate"/>
    <property type="match status" value="1"/>
</dbReference>
<dbReference type="RefSeq" id="WP_273912347.1">
    <property type="nucleotide sequence ID" value="NZ_JAMDGX010000055.1"/>
</dbReference>
<dbReference type="Proteomes" id="UP001148203">
    <property type="component" value="Unassembled WGS sequence"/>
</dbReference>
<dbReference type="Gene3D" id="1.10.10.10">
    <property type="entry name" value="Winged helix-like DNA-binding domain superfamily/Winged helix DNA-binding domain"/>
    <property type="match status" value="1"/>
</dbReference>
<evidence type="ECO:0000259" key="5">
    <source>
        <dbReference type="PROSITE" id="PS50931"/>
    </source>
</evidence>
<sequence>MFAKLPLTALRAFESAARLGGFKAAADELVVTPAAISHQIKTLETSLGVQLFTRTGQGVLLNTNGERLQRQVHAALHDIHLSLAAFQCEPDPLQLNLTTTAAFASLWLIPRLGEFHRRHPQIRVRVQTHNQVIDLHRDSSLDLAIRATFSTDPSLYALPLFDEHFSVYAPPGWRVPEADGALELIDAPWISATQLPIDWEHWCAQAGHEDWLGRAIRHGYDDEQYALQAAMAGHGLVLASNVLVSDSLARGLLVPWREDIRLPAAHYAAVCVPGREREPAVRAFMDWLANLI</sequence>
<keyword evidence="4" id="KW-0804">Transcription</keyword>
<keyword evidence="3" id="KW-0238">DNA-binding</keyword>
<name>A0ABT5NUR7_9PSED</name>
<gene>
    <name evidence="6" type="ORF">M5G11_15375</name>
</gene>
<evidence type="ECO:0000313" key="7">
    <source>
        <dbReference type="Proteomes" id="UP001148203"/>
    </source>
</evidence>
<dbReference type="InterPro" id="IPR000847">
    <property type="entry name" value="LysR_HTH_N"/>
</dbReference>
<dbReference type="InterPro" id="IPR036390">
    <property type="entry name" value="WH_DNA-bd_sf"/>
</dbReference>
<dbReference type="InterPro" id="IPR005119">
    <property type="entry name" value="LysR_subst-bd"/>
</dbReference>
<dbReference type="PRINTS" id="PR00039">
    <property type="entry name" value="HTHLYSR"/>
</dbReference>
<dbReference type="Gene3D" id="3.40.190.10">
    <property type="entry name" value="Periplasmic binding protein-like II"/>
    <property type="match status" value="2"/>
</dbReference>
<dbReference type="InterPro" id="IPR036388">
    <property type="entry name" value="WH-like_DNA-bd_sf"/>
</dbReference>
<organism evidence="6 7">
    <name type="scientific">Pseudomonas fontis</name>
    <dbReference type="NCBI Taxonomy" id="2942633"/>
    <lineage>
        <taxon>Bacteria</taxon>
        <taxon>Pseudomonadati</taxon>
        <taxon>Pseudomonadota</taxon>
        <taxon>Gammaproteobacteria</taxon>
        <taxon>Pseudomonadales</taxon>
        <taxon>Pseudomonadaceae</taxon>
        <taxon>Pseudomonas</taxon>
    </lineage>
</organism>
<accession>A0ABT5NUR7</accession>
<evidence type="ECO:0000313" key="6">
    <source>
        <dbReference type="EMBL" id="MDD0991918.1"/>
    </source>
</evidence>
<dbReference type="InterPro" id="IPR058163">
    <property type="entry name" value="LysR-type_TF_proteobact-type"/>
</dbReference>
<keyword evidence="7" id="KW-1185">Reference proteome</keyword>
<evidence type="ECO:0000256" key="4">
    <source>
        <dbReference type="ARBA" id="ARBA00023163"/>
    </source>
</evidence>
<comment type="caution">
    <text evidence="6">The sequence shown here is derived from an EMBL/GenBank/DDBJ whole genome shotgun (WGS) entry which is preliminary data.</text>
</comment>
<dbReference type="PROSITE" id="PS50931">
    <property type="entry name" value="HTH_LYSR"/>
    <property type="match status" value="1"/>
</dbReference>
<dbReference type="Pfam" id="PF00126">
    <property type="entry name" value="HTH_1"/>
    <property type="match status" value="1"/>
</dbReference>
<comment type="similarity">
    <text evidence="1">Belongs to the LysR transcriptional regulatory family.</text>
</comment>
<evidence type="ECO:0000256" key="1">
    <source>
        <dbReference type="ARBA" id="ARBA00009437"/>
    </source>
</evidence>
<dbReference type="SUPFAM" id="SSF46785">
    <property type="entry name" value="Winged helix' DNA-binding domain"/>
    <property type="match status" value="1"/>
</dbReference>
<proteinExistence type="inferred from homology"/>
<dbReference type="PANTHER" id="PTHR30537">
    <property type="entry name" value="HTH-TYPE TRANSCRIPTIONAL REGULATOR"/>
    <property type="match status" value="1"/>
</dbReference>
<protein>
    <submittedName>
        <fullName evidence="6">LysR substrate-binding domain-containing protein</fullName>
    </submittedName>
</protein>
<evidence type="ECO:0000256" key="3">
    <source>
        <dbReference type="ARBA" id="ARBA00023125"/>
    </source>
</evidence>
<keyword evidence="2" id="KW-0805">Transcription regulation</keyword>
<dbReference type="PANTHER" id="PTHR30537:SF26">
    <property type="entry name" value="GLYCINE CLEAVAGE SYSTEM TRANSCRIPTIONAL ACTIVATOR"/>
    <property type="match status" value="1"/>
</dbReference>